<comment type="caution">
    <text evidence="7">The sequence shown here is derived from an EMBL/GenBank/DDBJ whole genome shotgun (WGS) entry which is preliminary data.</text>
</comment>
<evidence type="ECO:0000313" key="7">
    <source>
        <dbReference type="EMBL" id="CAG8568010.1"/>
    </source>
</evidence>
<dbReference type="EMBL" id="CAJVPV010004167">
    <property type="protein sequence ID" value="CAG8568010.1"/>
    <property type="molecule type" value="Genomic_DNA"/>
</dbReference>
<feature type="binding site" evidence="5">
    <location>
        <position position="332"/>
    </location>
    <ligand>
        <name>Fe cation</name>
        <dbReference type="ChEBI" id="CHEBI:24875"/>
        <note>catalytic</note>
    </ligand>
</feature>
<sequence>MQISRRQKKLARKQLQYRNAQASTYATRTPFRDAERNFKSRLPPPDFSNVIDFSNIDKCREDIKSKIVEVELKVDLGEEFEKLFGRFDGIENINRKKAYCIKDLPGFIFIQNPFTPEAQKYIIKRCLKDFAKKPNLCNLDTHYVLPNQGIWELHEKVYKGQLNENDKEFFVPLKAASMEEITEQYIDNDESSPILKSNNQRVDSSLNAKSDIVKCLDNKEVQTKNSNSNERKFDPLPSATVPILSPLELIKKLRWVTLGYQYHWPTKTYHFDRRFDFPKDINDLATAVVKAIDGVGLKDGSFIHRYDAAKWKSEAGVINYYQLKDNLMAHVDQSEINMDAPLVSFSFGHSCVFLIGGLTRETPPLAMYLRSGDISIMCGPSRGCFHGVPRILEGTLPKYFEYNDSENPEWKIFADYMSTT</sequence>
<gene>
    <name evidence="7" type="ORF">AMORRO_LOCUS6332</name>
</gene>
<keyword evidence="1 5" id="KW-0479">Metal-binding</keyword>
<comment type="cofactor">
    <cofactor evidence="5">
        <name>Fe(2+)</name>
        <dbReference type="ChEBI" id="CHEBI:29033"/>
    </cofactor>
    <text evidence="5">Binds 1 Fe(2+) ion per subunit.</text>
</comment>
<evidence type="ECO:0000313" key="8">
    <source>
        <dbReference type="Proteomes" id="UP000789342"/>
    </source>
</evidence>
<feature type="domain" description="Alpha-ketoglutarate-dependent dioxygenase AlkB-like" evidence="6">
    <location>
        <begin position="249"/>
        <end position="399"/>
    </location>
</feature>
<dbReference type="Pfam" id="PF13532">
    <property type="entry name" value="2OG-FeII_Oxy_2"/>
    <property type="match status" value="1"/>
</dbReference>
<dbReference type="GO" id="GO:0046872">
    <property type="term" value="F:metal ion binding"/>
    <property type="evidence" value="ECO:0007669"/>
    <property type="project" value="UniProtKB-KW"/>
</dbReference>
<organism evidence="7 8">
    <name type="scientific">Acaulospora morrowiae</name>
    <dbReference type="NCBI Taxonomy" id="94023"/>
    <lineage>
        <taxon>Eukaryota</taxon>
        <taxon>Fungi</taxon>
        <taxon>Fungi incertae sedis</taxon>
        <taxon>Mucoromycota</taxon>
        <taxon>Glomeromycotina</taxon>
        <taxon>Glomeromycetes</taxon>
        <taxon>Diversisporales</taxon>
        <taxon>Acaulosporaceae</taxon>
        <taxon>Acaulospora</taxon>
    </lineage>
</organism>
<dbReference type="InterPro" id="IPR004574">
    <property type="entry name" value="Alkb"/>
</dbReference>
<evidence type="ECO:0000256" key="2">
    <source>
        <dbReference type="ARBA" id="ARBA00022964"/>
    </source>
</evidence>
<feature type="binding site" evidence="5">
    <location>
        <position position="386"/>
    </location>
    <ligand>
        <name>Fe cation</name>
        <dbReference type="ChEBI" id="CHEBI:24875"/>
        <note>catalytic</note>
    </ligand>
</feature>
<keyword evidence="2" id="KW-0223">Dioxygenase</keyword>
<feature type="binding site" evidence="5">
    <location>
        <position position="330"/>
    </location>
    <ligand>
        <name>Fe cation</name>
        <dbReference type="ChEBI" id="CHEBI:24875"/>
        <note>catalytic</note>
    </ligand>
</feature>
<proteinExistence type="predicted"/>
<dbReference type="SUPFAM" id="SSF51197">
    <property type="entry name" value="Clavaminate synthase-like"/>
    <property type="match status" value="1"/>
</dbReference>
<dbReference type="Gene3D" id="2.60.120.590">
    <property type="entry name" value="Alpha-ketoglutarate-dependent dioxygenase AlkB-like"/>
    <property type="match status" value="1"/>
</dbReference>
<dbReference type="InterPro" id="IPR037151">
    <property type="entry name" value="AlkB-like_sf"/>
</dbReference>
<dbReference type="PANTHER" id="PTHR16557">
    <property type="entry name" value="ALKYLATED DNA REPAIR PROTEIN ALKB-RELATED"/>
    <property type="match status" value="1"/>
</dbReference>
<dbReference type="GO" id="GO:0005634">
    <property type="term" value="C:nucleus"/>
    <property type="evidence" value="ECO:0007669"/>
    <property type="project" value="TreeGrafter"/>
</dbReference>
<name>A0A9N9BL40_9GLOM</name>
<keyword evidence="8" id="KW-1185">Reference proteome</keyword>
<evidence type="ECO:0000259" key="6">
    <source>
        <dbReference type="Pfam" id="PF13532"/>
    </source>
</evidence>
<dbReference type="OrthoDB" id="6614653at2759"/>
<dbReference type="PANTHER" id="PTHR16557:SF2">
    <property type="entry name" value="NUCLEIC ACID DIOXYGENASE ALKBH1"/>
    <property type="match status" value="1"/>
</dbReference>
<keyword evidence="4 5" id="KW-0408">Iron</keyword>
<reference evidence="7" key="1">
    <citation type="submission" date="2021-06" db="EMBL/GenBank/DDBJ databases">
        <authorList>
            <person name="Kallberg Y."/>
            <person name="Tangrot J."/>
            <person name="Rosling A."/>
        </authorList>
    </citation>
    <scope>NUCLEOTIDE SEQUENCE</scope>
    <source>
        <strain evidence="7">CL551</strain>
    </source>
</reference>
<evidence type="ECO:0000256" key="5">
    <source>
        <dbReference type="PIRSR" id="PIRSR604574-2"/>
    </source>
</evidence>
<feature type="non-terminal residue" evidence="7">
    <location>
        <position position="1"/>
    </location>
</feature>
<dbReference type="InterPro" id="IPR027450">
    <property type="entry name" value="AlkB-like"/>
</dbReference>
<evidence type="ECO:0000256" key="3">
    <source>
        <dbReference type="ARBA" id="ARBA00023002"/>
    </source>
</evidence>
<keyword evidence="3" id="KW-0560">Oxidoreductase</keyword>
<evidence type="ECO:0000256" key="1">
    <source>
        <dbReference type="ARBA" id="ARBA00022723"/>
    </source>
</evidence>
<accession>A0A9N9BL40</accession>
<dbReference type="AlphaFoldDB" id="A0A9N9BL40"/>
<evidence type="ECO:0000256" key="4">
    <source>
        <dbReference type="ARBA" id="ARBA00023004"/>
    </source>
</evidence>
<dbReference type="Proteomes" id="UP000789342">
    <property type="component" value="Unassembled WGS sequence"/>
</dbReference>
<dbReference type="GO" id="GO:0051213">
    <property type="term" value="F:dioxygenase activity"/>
    <property type="evidence" value="ECO:0007669"/>
    <property type="project" value="UniProtKB-KW"/>
</dbReference>
<dbReference type="GO" id="GO:0005737">
    <property type="term" value="C:cytoplasm"/>
    <property type="evidence" value="ECO:0007669"/>
    <property type="project" value="TreeGrafter"/>
</dbReference>
<protein>
    <submittedName>
        <fullName evidence="7">10641_t:CDS:1</fullName>
    </submittedName>
</protein>